<dbReference type="EMBL" id="JACHGW010000003">
    <property type="protein sequence ID" value="MBB6051675.1"/>
    <property type="molecule type" value="Genomic_DNA"/>
</dbReference>
<dbReference type="InterPro" id="IPR008893">
    <property type="entry name" value="WGR_domain"/>
</dbReference>
<dbReference type="GO" id="GO:0003950">
    <property type="term" value="F:NAD+ poly-ADP-ribosyltransferase activity"/>
    <property type="evidence" value="ECO:0007669"/>
    <property type="project" value="UniProtKB-EC"/>
</dbReference>
<dbReference type="Gene3D" id="3.90.228.10">
    <property type="match status" value="1"/>
</dbReference>
<evidence type="ECO:0000313" key="8">
    <source>
        <dbReference type="Proteomes" id="UP000520814"/>
    </source>
</evidence>
<evidence type="ECO:0000313" key="7">
    <source>
        <dbReference type="EMBL" id="MBB6051675.1"/>
    </source>
</evidence>
<dbReference type="SUPFAM" id="SSF142921">
    <property type="entry name" value="WGR domain-like"/>
    <property type="match status" value="1"/>
</dbReference>
<keyword evidence="8" id="KW-1185">Reference proteome</keyword>
<name>A0A7W9W815_ARMRO</name>
<evidence type="ECO:0000256" key="1">
    <source>
        <dbReference type="ARBA" id="ARBA00012020"/>
    </source>
</evidence>
<keyword evidence="4" id="KW-0520">NAD</keyword>
<dbReference type="GO" id="GO:0070212">
    <property type="term" value="P:protein poly-ADP-ribosylation"/>
    <property type="evidence" value="ECO:0007669"/>
    <property type="project" value="TreeGrafter"/>
</dbReference>
<dbReference type="InterPro" id="IPR050800">
    <property type="entry name" value="ARTD/PARP"/>
</dbReference>
<dbReference type="Proteomes" id="UP000520814">
    <property type="component" value="Unassembled WGS sequence"/>
</dbReference>
<keyword evidence="2 7" id="KW-0328">Glycosyltransferase</keyword>
<dbReference type="PANTHER" id="PTHR10459:SF60">
    <property type="entry name" value="POLY [ADP-RIBOSE] POLYMERASE 2"/>
    <property type="match status" value="1"/>
</dbReference>
<dbReference type="PANTHER" id="PTHR10459">
    <property type="entry name" value="DNA LIGASE"/>
    <property type="match status" value="1"/>
</dbReference>
<protein>
    <recommendedName>
        <fullName evidence="1">NAD(+) ADP-ribosyltransferase</fullName>
        <ecNumber evidence="1">2.4.2.30</ecNumber>
    </recommendedName>
</protein>
<dbReference type="AlphaFoldDB" id="A0A7W9W815"/>
<dbReference type="GO" id="GO:1990404">
    <property type="term" value="F:NAD+-protein mono-ADP-ribosyltransferase activity"/>
    <property type="evidence" value="ECO:0007669"/>
    <property type="project" value="TreeGrafter"/>
</dbReference>
<comment type="caution">
    <text evidence="7">The sequence shown here is derived from an EMBL/GenBank/DDBJ whole genome shotgun (WGS) entry which is preliminary data.</text>
</comment>
<dbReference type="Pfam" id="PF05406">
    <property type="entry name" value="WGR"/>
    <property type="match status" value="1"/>
</dbReference>
<evidence type="ECO:0000256" key="2">
    <source>
        <dbReference type="ARBA" id="ARBA00022676"/>
    </source>
</evidence>
<accession>A0A7W9W815</accession>
<dbReference type="SUPFAM" id="SSF47587">
    <property type="entry name" value="Domain of poly(ADP-ribose) polymerase"/>
    <property type="match status" value="1"/>
</dbReference>
<dbReference type="PROSITE" id="PS51059">
    <property type="entry name" value="PARP_CATALYTIC"/>
    <property type="match status" value="1"/>
</dbReference>
<feature type="domain" description="PARP catalytic" evidence="6">
    <location>
        <begin position="227"/>
        <end position="430"/>
    </location>
</feature>
<dbReference type="InterPro" id="IPR036616">
    <property type="entry name" value="Poly(ADP-ribose)pol_reg_dom_sf"/>
</dbReference>
<dbReference type="InterPro" id="IPR036930">
    <property type="entry name" value="WGR_dom_sf"/>
</dbReference>
<sequence>MATVSVVKEARYVLTNIAGNNNKFWNIKLLADGSCETHWGRVGEDGQRKSFPHYNEWQFDAKCREKEGKGYRPQKTLANTASSANLQGETLAKVAAEQIITSSPETQALVQYLARVNVHRILEATTMTYDESRGTFSTPLGIVTREALTEARALLGTLGGFVATGDWDHACFVPHLNDYLMLIPQNIGRAKPDPKQLFPDLEAVQKQNGILDALEASLALVLKADKESEKEAAPAPKLFEARLERVTDDVEIERIRRKYQSTQKAMHASSHLDVKRVFRVEIAAMRQRFEECGATVGNVQELWHGTQASNLLSILRSGFVIAPASAAHCTGRMFGNGVYFSDQSTKSLNYAYGYWKGRSTDHCFMFLCDVAMGKSFTPPTWNHTLDPRKDGYDSTFAQAEKSGVANNEMIVYDTAQICPRYLVEFAAPSA</sequence>
<evidence type="ECO:0000256" key="5">
    <source>
        <dbReference type="ARBA" id="ARBA00033987"/>
    </source>
</evidence>
<dbReference type="Gene3D" id="1.20.142.10">
    <property type="entry name" value="Poly(ADP-ribose) polymerase, regulatory domain"/>
    <property type="match status" value="1"/>
</dbReference>
<reference evidence="7 8" key="1">
    <citation type="submission" date="2020-08" db="EMBL/GenBank/DDBJ databases">
        <title>Genomic Encyclopedia of Type Strains, Phase IV (KMG-IV): sequencing the most valuable type-strain genomes for metagenomic binning, comparative biology and taxonomic classification.</title>
        <authorList>
            <person name="Goeker M."/>
        </authorList>
    </citation>
    <scope>NUCLEOTIDE SEQUENCE [LARGE SCALE GENOMIC DNA]</scope>
    <source>
        <strain evidence="7 8">DSM 23562</strain>
    </source>
</reference>
<dbReference type="SUPFAM" id="SSF56399">
    <property type="entry name" value="ADP-ribosylation"/>
    <property type="match status" value="1"/>
</dbReference>
<dbReference type="InterPro" id="IPR012317">
    <property type="entry name" value="Poly(ADP-ribose)pol_cat_dom"/>
</dbReference>
<dbReference type="SMART" id="SM00773">
    <property type="entry name" value="WGR"/>
    <property type="match status" value="1"/>
</dbReference>
<evidence type="ECO:0000256" key="3">
    <source>
        <dbReference type="ARBA" id="ARBA00022679"/>
    </source>
</evidence>
<organism evidence="7 8">
    <name type="scientific">Armatimonas rosea</name>
    <dbReference type="NCBI Taxonomy" id="685828"/>
    <lineage>
        <taxon>Bacteria</taxon>
        <taxon>Bacillati</taxon>
        <taxon>Armatimonadota</taxon>
        <taxon>Armatimonadia</taxon>
        <taxon>Armatimonadales</taxon>
        <taxon>Armatimonadaceae</taxon>
        <taxon>Armatimonas</taxon>
    </lineage>
</organism>
<dbReference type="Pfam" id="PF00644">
    <property type="entry name" value="PARP"/>
    <property type="match status" value="1"/>
</dbReference>
<dbReference type="EC" id="2.4.2.30" evidence="1"/>
<gene>
    <name evidence="7" type="ORF">HNQ39_003485</name>
</gene>
<keyword evidence="3 7" id="KW-0808">Transferase</keyword>
<evidence type="ECO:0000259" key="6">
    <source>
        <dbReference type="PROSITE" id="PS51059"/>
    </source>
</evidence>
<dbReference type="RefSeq" id="WP_184199111.1">
    <property type="nucleotide sequence ID" value="NZ_JACHGW010000003.1"/>
</dbReference>
<proteinExistence type="predicted"/>
<dbReference type="Gene3D" id="2.20.140.10">
    <property type="entry name" value="WGR domain"/>
    <property type="match status" value="1"/>
</dbReference>
<evidence type="ECO:0000256" key="4">
    <source>
        <dbReference type="ARBA" id="ARBA00023027"/>
    </source>
</evidence>
<comment type="catalytic activity">
    <reaction evidence="5">
        <text>NAD(+) + (ADP-D-ribosyl)n-acceptor = nicotinamide + (ADP-D-ribosyl)n+1-acceptor + H(+).</text>
        <dbReference type="EC" id="2.4.2.30"/>
    </reaction>
</comment>
<dbReference type="GO" id="GO:0006302">
    <property type="term" value="P:double-strand break repair"/>
    <property type="evidence" value="ECO:0007669"/>
    <property type="project" value="TreeGrafter"/>
</dbReference>